<organism evidence="6 7">
    <name type="scientific">Cytospora paraplurivora</name>
    <dbReference type="NCBI Taxonomy" id="2898453"/>
    <lineage>
        <taxon>Eukaryota</taxon>
        <taxon>Fungi</taxon>
        <taxon>Dikarya</taxon>
        <taxon>Ascomycota</taxon>
        <taxon>Pezizomycotina</taxon>
        <taxon>Sordariomycetes</taxon>
        <taxon>Sordariomycetidae</taxon>
        <taxon>Diaporthales</taxon>
        <taxon>Cytosporaceae</taxon>
        <taxon>Cytospora</taxon>
    </lineage>
</organism>
<dbReference type="SUPFAM" id="SSF117281">
    <property type="entry name" value="Kelch motif"/>
    <property type="match status" value="1"/>
</dbReference>
<keyword evidence="7" id="KW-1185">Reference proteome</keyword>
<dbReference type="PANTHER" id="PTHR15549">
    <property type="entry name" value="PAIRED IMMUNOGLOBULIN-LIKE TYPE 2 RECEPTOR"/>
    <property type="match status" value="1"/>
</dbReference>
<keyword evidence="4" id="KW-0472">Membrane</keyword>
<evidence type="ECO:0000256" key="4">
    <source>
        <dbReference type="ARBA" id="ARBA00023136"/>
    </source>
</evidence>
<comment type="caution">
    <text evidence="6">The sequence shown here is derived from an EMBL/GenBank/DDBJ whole genome shotgun (WGS) entry which is preliminary data.</text>
</comment>
<feature type="region of interest" description="Disordered" evidence="5">
    <location>
        <begin position="760"/>
        <end position="800"/>
    </location>
</feature>
<dbReference type="CDD" id="cd07600">
    <property type="entry name" value="BAR_Gvp36"/>
    <property type="match status" value="1"/>
</dbReference>
<feature type="region of interest" description="Disordered" evidence="5">
    <location>
        <begin position="486"/>
        <end position="506"/>
    </location>
</feature>
<accession>A0AAN9USX6</accession>
<dbReference type="InterPro" id="IPR027267">
    <property type="entry name" value="AH/BAR_dom_sf"/>
</dbReference>
<dbReference type="PANTHER" id="PTHR15549:SF27">
    <property type="entry name" value="CHITIN-BINDING TYPE-1 DOMAIN-CONTAINING PROTEIN"/>
    <property type="match status" value="1"/>
</dbReference>
<evidence type="ECO:0000313" key="6">
    <source>
        <dbReference type="EMBL" id="KAK7748979.1"/>
    </source>
</evidence>
<keyword evidence="3" id="KW-1133">Transmembrane helix</keyword>
<feature type="region of interest" description="Disordered" evidence="5">
    <location>
        <begin position="897"/>
        <end position="957"/>
    </location>
</feature>
<dbReference type="Gene3D" id="1.20.1270.60">
    <property type="entry name" value="Arfaptin homology (AH) domain/BAR domain"/>
    <property type="match status" value="1"/>
</dbReference>
<evidence type="ECO:0000256" key="3">
    <source>
        <dbReference type="ARBA" id="ARBA00022989"/>
    </source>
</evidence>
<evidence type="ECO:0000256" key="5">
    <source>
        <dbReference type="SAM" id="MobiDB-lite"/>
    </source>
</evidence>
<feature type="compositionally biased region" description="Basic and acidic residues" evidence="5">
    <location>
        <begin position="1068"/>
        <end position="1077"/>
    </location>
</feature>
<dbReference type="GO" id="GO:0016020">
    <property type="term" value="C:membrane"/>
    <property type="evidence" value="ECO:0007669"/>
    <property type="project" value="UniProtKB-SubCell"/>
</dbReference>
<evidence type="ECO:0000256" key="1">
    <source>
        <dbReference type="ARBA" id="ARBA00004167"/>
    </source>
</evidence>
<evidence type="ECO:0000256" key="2">
    <source>
        <dbReference type="ARBA" id="ARBA00022692"/>
    </source>
</evidence>
<name>A0AAN9USX6_9PEZI</name>
<dbReference type="Pfam" id="PF10455">
    <property type="entry name" value="BAR_2"/>
    <property type="match status" value="1"/>
</dbReference>
<dbReference type="Proteomes" id="UP001320245">
    <property type="component" value="Unassembled WGS sequence"/>
</dbReference>
<evidence type="ECO:0000313" key="7">
    <source>
        <dbReference type="Proteomes" id="UP001320245"/>
    </source>
</evidence>
<feature type="region of interest" description="Disordered" evidence="5">
    <location>
        <begin position="828"/>
        <end position="868"/>
    </location>
</feature>
<dbReference type="EMBL" id="JAJSPL020000002">
    <property type="protein sequence ID" value="KAK7748979.1"/>
    <property type="molecule type" value="Genomic_DNA"/>
</dbReference>
<reference evidence="6 7" key="1">
    <citation type="journal article" date="2023" name="PLoS ONE">
        <title>Cytospora paraplurivora sp. nov. isolated from orchards with fruit tree decline syndrome in Ontario, Canada.</title>
        <authorList>
            <person name="Ilyukhin E."/>
            <person name="Nguyen H.D.T."/>
            <person name="Castle A.J."/>
            <person name="Ellouze W."/>
        </authorList>
    </citation>
    <scope>NUCLEOTIDE SEQUENCE [LARGE SCALE GENOMIC DNA]</scope>
    <source>
        <strain evidence="6 7">FDS-564</strain>
    </source>
</reference>
<keyword evidence="2" id="KW-0812">Transmembrane</keyword>
<dbReference type="GO" id="GO:0071944">
    <property type="term" value="C:cell periphery"/>
    <property type="evidence" value="ECO:0007669"/>
    <property type="project" value="UniProtKB-ARBA"/>
</dbReference>
<feature type="region of interest" description="Disordered" evidence="5">
    <location>
        <begin position="979"/>
        <end position="1001"/>
    </location>
</feature>
<dbReference type="SUPFAM" id="SSF103657">
    <property type="entry name" value="BAR/IMD domain-like"/>
    <property type="match status" value="1"/>
</dbReference>
<feature type="compositionally biased region" description="Low complexity" evidence="5">
    <location>
        <begin position="931"/>
        <end position="943"/>
    </location>
</feature>
<dbReference type="InterPro" id="IPR018859">
    <property type="entry name" value="BAR_dom-cont"/>
</dbReference>
<proteinExistence type="predicted"/>
<feature type="compositionally biased region" description="Polar residues" evidence="5">
    <location>
        <begin position="718"/>
        <end position="734"/>
    </location>
</feature>
<feature type="region of interest" description="Disordered" evidence="5">
    <location>
        <begin position="606"/>
        <end position="734"/>
    </location>
</feature>
<feature type="region of interest" description="Disordered" evidence="5">
    <location>
        <begin position="1048"/>
        <end position="1131"/>
    </location>
</feature>
<protein>
    <recommendedName>
        <fullName evidence="8">BAR domain-containing protein</fullName>
    </recommendedName>
</protein>
<feature type="compositionally biased region" description="Low complexity" evidence="5">
    <location>
        <begin position="846"/>
        <end position="860"/>
    </location>
</feature>
<feature type="compositionally biased region" description="Gly residues" evidence="5">
    <location>
        <begin position="982"/>
        <end position="993"/>
    </location>
</feature>
<feature type="compositionally biased region" description="Low complexity" evidence="5">
    <location>
        <begin position="491"/>
        <end position="506"/>
    </location>
</feature>
<dbReference type="InterPro" id="IPR051694">
    <property type="entry name" value="Immunoregulatory_rcpt-like"/>
</dbReference>
<evidence type="ECO:0008006" key="8">
    <source>
        <dbReference type="Google" id="ProtNLM"/>
    </source>
</evidence>
<dbReference type="InterPro" id="IPR015915">
    <property type="entry name" value="Kelch-typ_b-propeller"/>
</dbReference>
<sequence length="1451" mass="154275">MLGHPARFRSVWARVVGSRPQPVVIRAMHRFQFQAALAFAFRSQHLVLNSLVIRILMMMLALRASASETSLLPYIPTTIFVPGSTAGVTSGQETVGANSTVYIISPGDDGSVDLLSLDISSTLNSSSISDSATTLTSGLPFLSSSSSNTTTFTPTLAADGSIIVYAGDCASDTGSSVWSYNTTASQPASWVQQSNADSAGPYFLGGGISYSETISPVLSSPLIYSYGGQCPNASVGGTTWTSAADYSNSMIRLTPSGSSSSSLDYTAKALSLKSQPVAEAGFSMTSLPPSVSNISGIVTQSINSVVLGGHTQGAFVNMSTAALWSLPEESWSFVVISGPSTSSSSDISELAKNEEETTTVEPRSGHTAILNEDGTAIVVLGGWVGNTSEAAQPQLAVLEMSEIELGLGQWTWSIPDNQPLDNGEGIYGHGAALLPGNVMMVAGGYATSSSSSSSSGNALGRRDNTDVTDGQLPMFFNITSGTWSDSYTNPSSTSTGSESGRSSASLSNGTKLGLEIGLGVGIPVLLIAVAVCFFCYRRRQRRRHAVRDEHMRNLAQGKAFITSEEMFERQGHELGYPWGPQGAARWYYTGGHDPYMRDGGRSLGYEGLRGPRGAQTEYDDPLAAEPAGGSRRDIRRKPAPRVARGLYQPTGVDGMDDDHGPGAIHPILEDEEDEMSGAISPDQDERCDDNPLIARSPTPTTRRASGPERPGSIPPSPTETRTQARVQPQPQHQEVQNWVSDIDASDALITARLQPRTATIRSVGRLSPSHRLSVPTPEDERAGSAGGASGAGARTDSNLSESNHSAFSFILNRSDSVRLAAAAAGLLGGGKSRNEQERGGTSHSDNSNSGKSGNSGNSGNTDASQGSYATAKSIPALQTEGPGLLFGRPRRISGIEDANHMSEDDPLTPGSPSKSKQPRRSWFGSLKRVFSTGTGSGSSNGSSDLAESPSNGRSSDFDGLGLGSLGLGGIGLLQKRRQGKSAWGGAGPSGTEGIGDNWESEGEDWDIERAVENRLVQVMFSVPKDRLRVVNADTDLVSLGESAVVVDPAKDEDQISPEPATEEAVSGKGKEPMREGEAQEADVIMSQSEEVEKGRGGNSQTAKQPERGSLLLEVPQRPVSQSSEESRRRSISPVVMTAEAVRLERPRTRVLEMVEDFEERSRSNSPTELPPDYIELEKRVDALKQVHQKMLAVTNQYSNEAYDYPSNVKETFNDLGRTVSEKVHLLSSATNPAEAQAALTAPPSAKPQPKTFAHAVARASLASSQLLHQQNSTSGEDPLATALEKFALAEERVGEARLAQDAQIQSRFLAGWNTTLNTNIMFATRARKGVENARLSLDVAKAKAKGTTWKLPVPAVAAAHNPRTELQDAEISPEAQEEIEKAEDEFVTQTEEAVGVMKNVLDTPEPLRNLAELIAAQMEYHKKAYEILSELAPTIEGLQVEQEASRASNLP</sequence>
<feature type="region of interest" description="Disordered" evidence="5">
    <location>
        <begin position="449"/>
        <end position="470"/>
    </location>
</feature>
<comment type="subcellular location">
    <subcellularLocation>
        <location evidence="1">Membrane</location>
        <topology evidence="1">Single-pass membrane protein</topology>
    </subcellularLocation>
</comment>
<gene>
    <name evidence="6" type="ORF">SLS53_001004</name>
</gene>